<keyword evidence="3" id="KW-0418">Kinase</keyword>
<organism evidence="6 7">
    <name type="scientific">Aureimonas ureilytica</name>
    <dbReference type="NCBI Taxonomy" id="401562"/>
    <lineage>
        <taxon>Bacteria</taxon>
        <taxon>Pseudomonadati</taxon>
        <taxon>Pseudomonadota</taxon>
        <taxon>Alphaproteobacteria</taxon>
        <taxon>Hyphomicrobiales</taxon>
        <taxon>Aurantimonadaceae</taxon>
        <taxon>Aureimonas</taxon>
    </lineage>
</organism>
<keyword evidence="7" id="KW-1185">Reference proteome</keyword>
<dbReference type="Gene3D" id="3.30.420.40">
    <property type="match status" value="2"/>
</dbReference>
<evidence type="ECO:0000259" key="4">
    <source>
        <dbReference type="Pfam" id="PF00370"/>
    </source>
</evidence>
<dbReference type="AlphaFoldDB" id="A0A175RPZ5"/>
<dbReference type="PATRIC" id="fig|401562.4.peg.2090"/>
<evidence type="ECO:0000256" key="2">
    <source>
        <dbReference type="ARBA" id="ARBA00022679"/>
    </source>
</evidence>
<evidence type="ECO:0000259" key="5">
    <source>
        <dbReference type="Pfam" id="PF21546"/>
    </source>
</evidence>
<protein>
    <submittedName>
        <fullName evidence="6">Uncharacterized protein</fullName>
    </submittedName>
</protein>
<dbReference type="SUPFAM" id="SSF53067">
    <property type="entry name" value="Actin-like ATPase domain"/>
    <property type="match status" value="2"/>
</dbReference>
<dbReference type="EMBL" id="LDQA01000025">
    <property type="protein sequence ID" value="KTR05378.1"/>
    <property type="molecule type" value="Genomic_DNA"/>
</dbReference>
<dbReference type="InterPro" id="IPR050406">
    <property type="entry name" value="FGGY_Carb_Kinase"/>
</dbReference>
<dbReference type="GO" id="GO:0005975">
    <property type="term" value="P:carbohydrate metabolic process"/>
    <property type="evidence" value="ECO:0007669"/>
    <property type="project" value="InterPro"/>
</dbReference>
<evidence type="ECO:0000256" key="3">
    <source>
        <dbReference type="ARBA" id="ARBA00022777"/>
    </source>
</evidence>
<feature type="domain" description="Carbohydrate kinase FGGY N-terminal" evidence="4">
    <location>
        <begin position="9"/>
        <end position="241"/>
    </location>
</feature>
<dbReference type="Pfam" id="PF21546">
    <property type="entry name" value="FGGY_C_2"/>
    <property type="match status" value="1"/>
</dbReference>
<dbReference type="RefSeq" id="WP_058600450.1">
    <property type="nucleotide sequence ID" value="NZ_LDQA01000025.1"/>
</dbReference>
<dbReference type="GO" id="GO:0016301">
    <property type="term" value="F:kinase activity"/>
    <property type="evidence" value="ECO:0007669"/>
    <property type="project" value="UniProtKB-KW"/>
</dbReference>
<dbReference type="InterPro" id="IPR018484">
    <property type="entry name" value="FGGY_N"/>
</dbReference>
<dbReference type="Pfam" id="PF00370">
    <property type="entry name" value="FGGY_N"/>
    <property type="match status" value="1"/>
</dbReference>
<dbReference type="InterPro" id="IPR043129">
    <property type="entry name" value="ATPase_NBD"/>
</dbReference>
<comment type="caution">
    <text evidence="6">The sequence shown here is derived from an EMBL/GenBank/DDBJ whole genome shotgun (WGS) entry which is preliminary data.</text>
</comment>
<dbReference type="Proteomes" id="UP000078529">
    <property type="component" value="Unassembled WGS sequence"/>
</dbReference>
<evidence type="ECO:0000313" key="7">
    <source>
        <dbReference type="Proteomes" id="UP000078529"/>
    </source>
</evidence>
<dbReference type="CDD" id="cd07772">
    <property type="entry name" value="ASKHA_NBD_FGGY_NaCK-like"/>
    <property type="match status" value="1"/>
</dbReference>
<reference evidence="6 7" key="1">
    <citation type="journal article" date="2016" name="Front. Microbiol.">
        <title>Genomic Resource of Rice Seed Associated Bacteria.</title>
        <authorList>
            <person name="Midha S."/>
            <person name="Bansal K."/>
            <person name="Sharma S."/>
            <person name="Kumar N."/>
            <person name="Patil P.P."/>
            <person name="Chaudhry V."/>
            <person name="Patil P.B."/>
        </authorList>
    </citation>
    <scope>NUCLEOTIDE SEQUENCE [LARGE SCALE GENOMIC DNA]</scope>
    <source>
        <strain evidence="6 7">NS365</strain>
    </source>
</reference>
<feature type="domain" description="Carbohydrate kinase FGGY C-terminal" evidence="5">
    <location>
        <begin position="248"/>
        <end position="423"/>
    </location>
</feature>
<keyword evidence="2" id="KW-0808">Transferase</keyword>
<dbReference type="PANTHER" id="PTHR43095:SF5">
    <property type="entry name" value="XYLULOSE KINASE"/>
    <property type="match status" value="1"/>
</dbReference>
<sequence>MSDAPRFVAVVDIGKTNAKLVLHDLSERRDLAVRSRPNIIRQDGPYPHYDTDALFAFLIESLAAFSTEHRLDAISITAHGASVALIGGEDLALPVIDYEAPLEGSEAYDAIRPDFAETLSPAMANGLNVGRQLFWLQTRFPERFAETRHILTYPQYWAYRLTGVAACEASSLGSHTDLWSPERGDFSSLVDRMGWRALFAPLRSAFDRLGPLKSDLAERIGLGGQEIPVFCGIHDSNASLLPHLLTRQAPFAVLSTGTWVVGFSIGGEPKPFDPDRNMLAYVDAFGRPVPSALFMGGREFDILTGRSPETPGDDVVNAVMARGLMVTPPITTGTGPFPHGQGGWSHPSHNLSAAERTASASLYVALMAHESLTLIGAAGPTIVEGPFARNALFLRALGGLTGRPVFAPTQGTGTSAGAALLASGRDGAKPQGSDETSLALASLPGLSDYAARWRERLNAMEGIWP</sequence>
<evidence type="ECO:0000313" key="6">
    <source>
        <dbReference type="EMBL" id="KTR05378.1"/>
    </source>
</evidence>
<comment type="similarity">
    <text evidence="1">Belongs to the FGGY kinase family.</text>
</comment>
<evidence type="ECO:0000256" key="1">
    <source>
        <dbReference type="ARBA" id="ARBA00009156"/>
    </source>
</evidence>
<gene>
    <name evidence="6" type="ORF">NS365_11600</name>
</gene>
<dbReference type="PANTHER" id="PTHR43095">
    <property type="entry name" value="SUGAR KINASE"/>
    <property type="match status" value="1"/>
</dbReference>
<accession>A0A175RPZ5</accession>
<proteinExistence type="inferred from homology"/>
<name>A0A175RPZ5_9HYPH</name>
<dbReference type="InterPro" id="IPR049382">
    <property type="entry name" value="FGGY_C_2"/>
</dbReference>